<evidence type="ECO:0000313" key="2">
    <source>
        <dbReference type="Proteomes" id="UP000199450"/>
    </source>
</evidence>
<dbReference type="AlphaFoldDB" id="A0A1H7YBC6"/>
<accession>A0A1H7YBC6</accession>
<protein>
    <recommendedName>
        <fullName evidence="3">YD repeat-containing protein</fullName>
    </recommendedName>
</protein>
<gene>
    <name evidence="1" type="ORF">SAMN05421856_103152</name>
</gene>
<sequence>MRTTYLILIVLFSNFYFAQTLAENKINTPTSPEVAMFKRFGDIPVSLYTGVAGTTVPLYSLNVNGFSIPISLDYQASGIKLDDQATWVGLGWNLMPEGVIYQNVRGKADQLDVSYVSPNEYAAFYDRLATYPGGTGRFKVVKQRGYADYDWCMPTSGIPLCFPPSPPINSDADVVVNDLVYRKYGEVDTFRFNFFGHTGSFFINLQTRQVVLIDKSEDIQFDVSEGSIVATDDKGIKYTFGEREIFTSYYGNPLTSDFSSRSYKITQIELPTKQKIFFDYENANYSFYTFSQSKNVDKYGYNLGYTFCDGKINKQYQNPFAIMNASDVKMLKKIRTDDVIAQFNLEGRDDINILSTNNVKRLQSIDIMNARTNKKLKTVDFNYSYFPYIDDFPSVVFPSNLLNPTLKDALGKRLKLDKVSISTYDSSENKINIGENYDFEYNLTNTLPPKVSFAKDFWGFYNGHSSNILLPDLRFYIQSSTGLPIDYEFNNRYSNKTFVDAYMLKKIKYPTKGYTEFDYEINSFKNQFIPSHDQVIDLTKTYLLNNTGIGGYSSPHKDTLTIKVTAGPKTIRFLNRFSGGFDGGPYGPQSKRYDFYQLVNAGASIQFMKLKTNANGTTNTQVLKQWDLASLTNASTFNQTYSYEWEEIYTIDSVDPDPTTRYMVKLNLNPNMYVPADMYHSAGVFSTVTYIDSPAVGSGFTCFGHGPRIKSVKNYSLQGTLAEWKNYEYDEGILHNKISPLMEKDYYCFDCTPSTYCSGNASYNNFWYISDQVTSNEFDAVGYGKVIEKKFSVDNPLQSKGSTEYYYNNHENATANFFPVIKNQTNGLIREKLTKDSNNNLLQADTYIYKNLIPFNQFYSVRPEKKFLLGGTGKDPVLASSGEYDGISKYHYYITPMMSESHKIDTIIHKQYFNNNILQSVETFTYNSKGSIWLHTNQASNEKIKTEYEYADIVGNAYLESKKMFGIPLVTRVERTADNITKTLSLSEIKYPESNAEAAQKTAGLPLPYSLLDYNVNDINNNIYPPSFMVNFSYDQYDIKGNLQQYSSKDGVPTAIIWGYNNTQPIAKIVGATYAQVSSFVAAIVSASDTDASAVPNNDESALLTALDNFRKDSNMAGYQITTYTYDPLIGVRSITPPSGVREIYLYDAANRLKEIREGSQSGKLLKEFNYNYKN</sequence>
<name>A0A1H7YBC6_9FLAO</name>
<dbReference type="STRING" id="295069.SAMN05421856_103152"/>
<organism evidence="1 2">
    <name type="scientific">Chryseobacterium taichungense</name>
    <dbReference type="NCBI Taxonomy" id="295069"/>
    <lineage>
        <taxon>Bacteria</taxon>
        <taxon>Pseudomonadati</taxon>
        <taxon>Bacteroidota</taxon>
        <taxon>Flavobacteriia</taxon>
        <taxon>Flavobacteriales</taxon>
        <taxon>Weeksellaceae</taxon>
        <taxon>Chryseobacterium group</taxon>
        <taxon>Chryseobacterium</taxon>
    </lineage>
</organism>
<evidence type="ECO:0000313" key="1">
    <source>
        <dbReference type="EMBL" id="SEM42489.1"/>
    </source>
</evidence>
<keyword evidence="2" id="KW-1185">Reference proteome</keyword>
<reference evidence="2" key="1">
    <citation type="submission" date="2016-10" db="EMBL/GenBank/DDBJ databases">
        <authorList>
            <person name="Varghese N."/>
            <person name="Submissions S."/>
        </authorList>
    </citation>
    <scope>NUCLEOTIDE SEQUENCE [LARGE SCALE GENOMIC DNA]</scope>
    <source>
        <strain evidence="2">DSM 17453</strain>
    </source>
</reference>
<evidence type="ECO:0008006" key="3">
    <source>
        <dbReference type="Google" id="ProtNLM"/>
    </source>
</evidence>
<dbReference type="OrthoDB" id="9814627at2"/>
<dbReference type="EMBL" id="FOBV01000003">
    <property type="protein sequence ID" value="SEM42489.1"/>
    <property type="molecule type" value="Genomic_DNA"/>
</dbReference>
<dbReference type="RefSeq" id="WP_089999429.1">
    <property type="nucleotide sequence ID" value="NZ_FOBV01000003.1"/>
</dbReference>
<proteinExistence type="predicted"/>
<dbReference type="Proteomes" id="UP000199450">
    <property type="component" value="Unassembled WGS sequence"/>
</dbReference>